<dbReference type="Pfam" id="PF02607">
    <property type="entry name" value="B12-binding_2"/>
    <property type="match status" value="1"/>
</dbReference>
<evidence type="ECO:0000256" key="11">
    <source>
        <dbReference type="ARBA" id="ARBA00022679"/>
    </source>
</evidence>
<evidence type="ECO:0000256" key="18">
    <source>
        <dbReference type="ARBA" id="ARBA00025552"/>
    </source>
</evidence>
<evidence type="ECO:0000256" key="14">
    <source>
        <dbReference type="ARBA" id="ARBA00022737"/>
    </source>
</evidence>
<dbReference type="KEGG" id="bpip:BPP43_01130"/>
<feature type="domain" description="Hcy-binding" evidence="24">
    <location>
        <begin position="6"/>
        <end position="319"/>
    </location>
</feature>
<gene>
    <name evidence="28" type="ORF">BPP43_01130</name>
</gene>
<dbReference type="FunFam" id="3.20.20.330:FF:000001">
    <property type="entry name" value="Methionine synthase"/>
    <property type="match status" value="1"/>
</dbReference>
<dbReference type="InterPro" id="IPR036594">
    <property type="entry name" value="Meth_synthase_dom"/>
</dbReference>
<keyword evidence="15 21" id="KW-0862">Zinc</keyword>
<keyword evidence="13 21" id="KW-0479">Metal-binding</keyword>
<keyword evidence="11 23" id="KW-0808">Transferase</keyword>
<comment type="catalytic activity">
    <reaction evidence="1">
        <text>(6S)-5-methyl-5,6,7,8-tetrahydrofolate + L-homocysteine = (6S)-5,6,7,8-tetrahydrofolate + L-methionine</text>
        <dbReference type="Rhea" id="RHEA:11172"/>
        <dbReference type="ChEBI" id="CHEBI:18608"/>
        <dbReference type="ChEBI" id="CHEBI:57453"/>
        <dbReference type="ChEBI" id="CHEBI:57844"/>
        <dbReference type="ChEBI" id="CHEBI:58199"/>
        <dbReference type="EC" id="2.1.1.13"/>
    </reaction>
</comment>
<evidence type="ECO:0000256" key="20">
    <source>
        <dbReference type="ARBA" id="ARBA00031040"/>
    </source>
</evidence>
<keyword evidence="8 23" id="KW-0489">Methyltransferase</keyword>
<evidence type="ECO:0000256" key="16">
    <source>
        <dbReference type="ARBA" id="ARBA00023167"/>
    </source>
</evidence>
<feature type="domain" description="B12-binding N-terminal" evidence="27">
    <location>
        <begin position="640"/>
        <end position="741"/>
    </location>
</feature>
<proteinExistence type="inferred from homology"/>
<dbReference type="GO" id="GO:0008270">
    <property type="term" value="F:zinc ion binding"/>
    <property type="evidence" value="ECO:0007669"/>
    <property type="project" value="InterPro"/>
</dbReference>
<comment type="pathway">
    <text evidence="4">Amino-acid biosynthesis; L-methionine biosynthesis via de novo pathway; L-methionine from L-homocysteine (MetH route): step 1/1.</text>
</comment>
<feature type="binding site" evidence="22">
    <location>
        <begin position="751"/>
        <end position="755"/>
    </location>
    <ligand>
        <name>methylcob(III)alamin</name>
        <dbReference type="ChEBI" id="CHEBI:28115"/>
    </ligand>
</feature>
<dbReference type="PROSITE" id="PS51337">
    <property type="entry name" value="B12_BINDING_NTER"/>
    <property type="match status" value="1"/>
</dbReference>
<evidence type="ECO:0000256" key="7">
    <source>
        <dbReference type="ARBA" id="ARBA00013998"/>
    </source>
</evidence>
<accession>A0A3B6VI27</accession>
<dbReference type="GO" id="GO:0050667">
    <property type="term" value="P:homocysteine metabolic process"/>
    <property type="evidence" value="ECO:0007669"/>
    <property type="project" value="TreeGrafter"/>
</dbReference>
<dbReference type="Gene3D" id="3.20.20.20">
    <property type="entry name" value="Dihydropteroate synthase-like"/>
    <property type="match status" value="1"/>
</dbReference>
<dbReference type="Gene3D" id="1.10.1240.10">
    <property type="entry name" value="Methionine synthase domain"/>
    <property type="match status" value="1"/>
</dbReference>
<dbReference type="Gene3D" id="3.20.20.330">
    <property type="entry name" value="Homocysteine-binding-like domain"/>
    <property type="match status" value="1"/>
</dbReference>
<dbReference type="Gene3D" id="3.40.50.280">
    <property type="entry name" value="Cobalamin-binding domain"/>
    <property type="match status" value="1"/>
</dbReference>
<keyword evidence="29" id="KW-1185">Reference proteome</keyword>
<dbReference type="Pfam" id="PF02574">
    <property type="entry name" value="S-methyl_trans"/>
    <property type="match status" value="1"/>
</dbReference>
<evidence type="ECO:0000259" key="27">
    <source>
        <dbReference type="PROSITE" id="PS51337"/>
    </source>
</evidence>
<comment type="similarity">
    <text evidence="5">Belongs to the vitamin-B12 dependent methionine synthase family.</text>
</comment>
<dbReference type="GO" id="GO:0032259">
    <property type="term" value="P:methylation"/>
    <property type="evidence" value="ECO:0007669"/>
    <property type="project" value="UniProtKB-KW"/>
</dbReference>
<evidence type="ECO:0000256" key="15">
    <source>
        <dbReference type="ARBA" id="ARBA00022833"/>
    </source>
</evidence>
<dbReference type="PROSITE" id="PS51332">
    <property type="entry name" value="B12_BINDING"/>
    <property type="match status" value="1"/>
</dbReference>
<reference evidence="28 29" key="1">
    <citation type="journal article" date="2013" name="Genome Announc.">
        <title>Complete Genome Sequence of the Porcine Strain Brachyspira pilosicoli P43/6/78(T.).</title>
        <authorList>
            <person name="Lin C."/>
            <person name="den Bakker H.C."/>
            <person name="Suzuki H."/>
            <person name="Lefebure T."/>
            <person name="Ponnala L."/>
            <person name="Sun Q."/>
            <person name="Stanhope M.J."/>
            <person name="Wiedmann M."/>
            <person name="Duhamel G.E."/>
        </authorList>
    </citation>
    <scope>NUCLEOTIDE SEQUENCE [LARGE SCALE GENOMIC DNA]</scope>
    <source>
        <strain evidence="28 29">P43/6/78</strain>
    </source>
</reference>
<organism evidence="28 29">
    <name type="scientific">Brachyspira pilosicoli P43/6/78</name>
    <dbReference type="NCBI Taxonomy" id="1042417"/>
    <lineage>
        <taxon>Bacteria</taxon>
        <taxon>Pseudomonadati</taxon>
        <taxon>Spirochaetota</taxon>
        <taxon>Spirochaetia</taxon>
        <taxon>Brachyspirales</taxon>
        <taxon>Brachyspiraceae</taxon>
        <taxon>Brachyspira</taxon>
    </lineage>
</organism>
<keyword evidence="12" id="KW-0949">S-adenosyl-L-methionine</keyword>
<evidence type="ECO:0000259" key="26">
    <source>
        <dbReference type="PROSITE" id="PS51332"/>
    </source>
</evidence>
<keyword evidence="9" id="KW-0028">Amino-acid biosynthesis</keyword>
<protein>
    <recommendedName>
        <fullName evidence="7">Methionine synthase</fullName>
        <ecNumber evidence="6">2.1.1.13</ecNumber>
    </recommendedName>
    <alternativeName>
        <fullName evidence="20">5-methyltetrahydrofolate--homocysteine methyltransferase</fullName>
    </alternativeName>
    <alternativeName>
        <fullName evidence="19">Methionine synthase, vitamin-B12 dependent</fullName>
    </alternativeName>
</protein>
<dbReference type="InterPro" id="IPR003726">
    <property type="entry name" value="HCY_dom"/>
</dbReference>
<keyword evidence="10 21" id="KW-0846">Cobalamin</keyword>
<dbReference type="SUPFAM" id="SSF82282">
    <property type="entry name" value="Homocysteine S-methyltransferase"/>
    <property type="match status" value="1"/>
</dbReference>
<dbReference type="SUPFAM" id="SSF52242">
    <property type="entry name" value="Cobalamin (vitamin B12)-binding domain"/>
    <property type="match status" value="1"/>
</dbReference>
<dbReference type="EMBL" id="CP002873">
    <property type="protein sequence ID" value="AGA65576.1"/>
    <property type="molecule type" value="Genomic_DNA"/>
</dbReference>
<evidence type="ECO:0000256" key="4">
    <source>
        <dbReference type="ARBA" id="ARBA00005178"/>
    </source>
</evidence>
<evidence type="ECO:0000256" key="5">
    <source>
        <dbReference type="ARBA" id="ARBA00010398"/>
    </source>
</evidence>
<evidence type="ECO:0000256" key="22">
    <source>
        <dbReference type="PIRSR" id="PIRSR000381-2"/>
    </source>
</evidence>
<evidence type="ECO:0000259" key="25">
    <source>
        <dbReference type="PROSITE" id="PS50972"/>
    </source>
</evidence>
<dbReference type="InterPro" id="IPR000489">
    <property type="entry name" value="Pterin-binding_dom"/>
</dbReference>
<keyword evidence="16" id="KW-0486">Methionine biosynthesis</keyword>
<dbReference type="RefSeq" id="WP_015273904.1">
    <property type="nucleotide sequence ID" value="NC_019908.1"/>
</dbReference>
<dbReference type="PROSITE" id="PS50972">
    <property type="entry name" value="PTERIN_BINDING"/>
    <property type="match status" value="1"/>
</dbReference>
<dbReference type="FunFam" id="3.20.20.20:FF:000007">
    <property type="entry name" value="Methionine synthase"/>
    <property type="match status" value="1"/>
</dbReference>
<evidence type="ECO:0000256" key="3">
    <source>
        <dbReference type="ARBA" id="ARBA00001956"/>
    </source>
</evidence>
<feature type="binding site" evidence="21 23">
    <location>
        <position position="238"/>
    </location>
    <ligand>
        <name>Zn(2+)</name>
        <dbReference type="ChEBI" id="CHEBI:29105"/>
    </ligand>
</feature>
<evidence type="ECO:0000313" key="28">
    <source>
        <dbReference type="EMBL" id="AGA65576.1"/>
    </source>
</evidence>
<dbReference type="UniPathway" id="UPA00051">
    <property type="reaction ID" value="UER00081"/>
</dbReference>
<feature type="binding site" evidence="21 23">
    <location>
        <position position="304"/>
    </location>
    <ligand>
        <name>Zn(2+)</name>
        <dbReference type="ChEBI" id="CHEBI:29105"/>
    </ligand>
</feature>
<evidence type="ECO:0000256" key="10">
    <source>
        <dbReference type="ARBA" id="ARBA00022628"/>
    </source>
</evidence>
<evidence type="ECO:0000259" key="24">
    <source>
        <dbReference type="PROSITE" id="PS50970"/>
    </source>
</evidence>
<evidence type="ECO:0000256" key="9">
    <source>
        <dbReference type="ARBA" id="ARBA00022605"/>
    </source>
</evidence>
<feature type="binding site" evidence="22">
    <location>
        <position position="799"/>
    </location>
    <ligand>
        <name>methylcob(III)alamin</name>
        <dbReference type="ChEBI" id="CHEBI:28115"/>
    </ligand>
</feature>
<dbReference type="PANTHER" id="PTHR45833:SF1">
    <property type="entry name" value="METHIONINE SYNTHASE"/>
    <property type="match status" value="1"/>
</dbReference>
<feature type="domain" description="B12-binding" evidence="26">
    <location>
        <begin position="741"/>
        <end position="875"/>
    </location>
</feature>
<dbReference type="PROSITE" id="PS50970">
    <property type="entry name" value="HCY"/>
    <property type="match status" value="1"/>
</dbReference>
<dbReference type="GO" id="GO:0008705">
    <property type="term" value="F:methionine synthase activity"/>
    <property type="evidence" value="ECO:0007669"/>
    <property type="project" value="UniProtKB-EC"/>
</dbReference>
<dbReference type="InterPro" id="IPR036589">
    <property type="entry name" value="HCY_dom_sf"/>
</dbReference>
<comment type="cofactor">
    <cofactor evidence="3 21">
        <name>methylcob(III)alamin</name>
        <dbReference type="ChEBI" id="CHEBI:28115"/>
    </cofactor>
</comment>
<dbReference type="GO" id="GO:0031419">
    <property type="term" value="F:cobalamin binding"/>
    <property type="evidence" value="ECO:0007669"/>
    <property type="project" value="UniProtKB-KW"/>
</dbReference>
<dbReference type="InterPro" id="IPR036724">
    <property type="entry name" value="Cobalamin-bd_sf"/>
</dbReference>
<dbReference type="Proteomes" id="UP000010793">
    <property type="component" value="Chromosome"/>
</dbReference>
<evidence type="ECO:0000256" key="17">
    <source>
        <dbReference type="ARBA" id="ARBA00023285"/>
    </source>
</evidence>
<evidence type="ECO:0000256" key="21">
    <source>
        <dbReference type="PIRSR" id="PIRSR000381-1"/>
    </source>
</evidence>
<dbReference type="SUPFAM" id="SSF51717">
    <property type="entry name" value="Dihydropteroate synthetase-like"/>
    <property type="match status" value="1"/>
</dbReference>
<dbReference type="SUPFAM" id="SSF47644">
    <property type="entry name" value="Methionine synthase domain"/>
    <property type="match status" value="1"/>
</dbReference>
<dbReference type="InterPro" id="IPR003759">
    <property type="entry name" value="Cbl-bd_cap"/>
</dbReference>
<feature type="domain" description="Pterin-binding" evidence="25">
    <location>
        <begin position="351"/>
        <end position="611"/>
    </location>
</feature>
<feature type="binding site" evidence="21 23">
    <location>
        <position position="305"/>
    </location>
    <ligand>
        <name>Zn(2+)</name>
        <dbReference type="ChEBI" id="CHEBI:29105"/>
    </ligand>
</feature>
<dbReference type="GO" id="GO:0005829">
    <property type="term" value="C:cytosol"/>
    <property type="evidence" value="ECO:0007669"/>
    <property type="project" value="TreeGrafter"/>
</dbReference>
<dbReference type="Pfam" id="PF02310">
    <property type="entry name" value="B12-binding"/>
    <property type="match status" value="1"/>
</dbReference>
<comment type="cofactor">
    <cofactor evidence="2 23">
        <name>Zn(2+)</name>
        <dbReference type="ChEBI" id="CHEBI:29105"/>
    </cofactor>
</comment>
<dbReference type="InterPro" id="IPR011822">
    <property type="entry name" value="MetH"/>
</dbReference>
<dbReference type="PANTHER" id="PTHR45833">
    <property type="entry name" value="METHIONINE SYNTHASE"/>
    <property type="match status" value="1"/>
</dbReference>
<evidence type="ECO:0000313" key="29">
    <source>
        <dbReference type="Proteomes" id="UP000010793"/>
    </source>
</evidence>
<dbReference type="InterPro" id="IPR006158">
    <property type="entry name" value="Cobalamin-bd"/>
</dbReference>
<dbReference type="EC" id="2.1.1.13" evidence="6"/>
<sequence length="875" mass="96582">MFNSVKDRLKELIREQYLIIDGATGTELQKKEIKKEYWTFNGNNIEGCNEILNITAPHIMKEIHIDYLNANANITKTNSFGAIPWVLSEYDIADKAYELAKQAAVIANEARDEYLKNPNSKGDLDRDIFIAGSLGPGVKLPSLGQIGFDEMYSGYTLAAKGLIEGGVDIILLETAQDVLQLKAAILAVNDTAKKLNKDIPIMVSVTIEKEGTMLLGTDIETAYTILSNLDIFSIGMNCGTGPDMAMQHIKKLSEISCLPISIHSNAGLPENRDGKAYYSMTPEEFAEINSEFFNLSGLAFIGGCCGTTPKHIEALAKKVKGVKPKKTALEKQRAYIASLFNSVSIKQEPAPLMIGERSNATGSKIFRELMIAGDMDGMLDVGIKQVKSGSHAIDVNAAWAGRNEIEDITKIISAYVKQISLPLVIDAIKPDVIEAALKVYGGKPIINSANMEQGEEKFDAICSLAKRYGASIMLLTIDEKAMALTCEDKLRMCERMYDRAVNVHKILPHDIIFDPLTFTLASGDENSFLAGVETLNAIKELSKRYPESSISLGVSNISFGLKEEARKVMNSVFLYEAINHGLSAAIVNVAQILPISKIGEKEIELARELIYNKNKTKEPLINYINYFSDKKEKKELTNVTNEEKIKKPIREAIRDAMLDGEWKDMQNLLNEVKENSEEFGGEKKFAQAIIDEILLPTMADIGVKFGEGSIQLPFVLGSAEVMKKSVDFLSEFLEKKKQEKTAKIILGTVAGDVHDVGKNLVEIIIKNNGFETVNLGTKVPIEKFIEAYHEHNADCIGMSGLLVKSTEVMKDNLAYIRDKGLKIPILLGGAALTKDFVENTCKKVYGDSGKIFYCKDGFDDIVAIKEIIADRDKEK</sequence>
<evidence type="ECO:0000256" key="6">
    <source>
        <dbReference type="ARBA" id="ARBA00012032"/>
    </source>
</evidence>
<dbReference type="GO" id="GO:0046653">
    <property type="term" value="P:tetrahydrofolate metabolic process"/>
    <property type="evidence" value="ECO:0007669"/>
    <property type="project" value="TreeGrafter"/>
</dbReference>
<evidence type="ECO:0000256" key="19">
    <source>
        <dbReference type="ARBA" id="ARBA00030582"/>
    </source>
</evidence>
<name>A0A3B6VI27_BRAPL</name>
<keyword evidence="14" id="KW-0677">Repeat</keyword>
<comment type="function">
    <text evidence="18">Catalyzes the transfer of a methyl group from methyl-cobalamin to homocysteine, yielding enzyme-bound cob(I)alamin and methionine. Subsequently, remethylates the cofactor using methyltetrahydrofolate.</text>
</comment>
<dbReference type="InterPro" id="IPR011005">
    <property type="entry name" value="Dihydropteroate_synth-like_sf"/>
</dbReference>
<dbReference type="AlphaFoldDB" id="A0A3B6VI27"/>
<dbReference type="PIRSF" id="PIRSF000381">
    <property type="entry name" value="MetH"/>
    <property type="match status" value="1"/>
</dbReference>
<evidence type="ECO:0000256" key="12">
    <source>
        <dbReference type="ARBA" id="ARBA00022691"/>
    </source>
</evidence>
<dbReference type="SMART" id="SM01018">
    <property type="entry name" value="B12-binding_2"/>
    <property type="match status" value="1"/>
</dbReference>
<evidence type="ECO:0000256" key="13">
    <source>
        <dbReference type="ARBA" id="ARBA00022723"/>
    </source>
</evidence>
<evidence type="ECO:0000256" key="2">
    <source>
        <dbReference type="ARBA" id="ARBA00001947"/>
    </source>
</evidence>
<evidence type="ECO:0000256" key="8">
    <source>
        <dbReference type="ARBA" id="ARBA00022603"/>
    </source>
</evidence>
<keyword evidence="17" id="KW-0170">Cobalt</keyword>
<dbReference type="Pfam" id="PF00809">
    <property type="entry name" value="Pterin_bind"/>
    <property type="match status" value="1"/>
</dbReference>
<feature type="binding site" description="axial binding residue" evidence="21">
    <location>
        <position position="754"/>
    </location>
    <ligand>
        <name>methylcob(III)alamin</name>
        <dbReference type="ChEBI" id="CHEBI:28115"/>
    </ligand>
    <ligandPart>
        <name>Co</name>
        <dbReference type="ChEBI" id="CHEBI:27638"/>
    </ligandPart>
</feature>
<evidence type="ECO:0000256" key="23">
    <source>
        <dbReference type="PROSITE-ProRule" id="PRU00333"/>
    </source>
</evidence>
<evidence type="ECO:0000256" key="1">
    <source>
        <dbReference type="ARBA" id="ARBA00001700"/>
    </source>
</evidence>
<dbReference type="InterPro" id="IPR050554">
    <property type="entry name" value="Met_Synthase/Corrinoid"/>
</dbReference>